<dbReference type="RefSeq" id="WP_322420424.1">
    <property type="nucleotide sequence ID" value="NZ_JAXQNN010000001.1"/>
</dbReference>
<sequence>MFTRIGGFFTEASLWIFRMMQLNLTWLIHIVLGGVITGFFPATVALFSITRSWVKGDIDEPVWTSFHRCFKNNFMKSNALGAVYAAVGGFIYLDLYLALQMKGAVGLFLTILLIVVAALFILSLLTFFAYYVHFEQTYKAYLIQPFILTFISFRQNLLIVIGLTLIGYLLKEMPGLIPFAAGVMPAYWIMKVSMNRYRQLKIEMEAVT</sequence>
<dbReference type="InterPro" id="IPR006938">
    <property type="entry name" value="DUF624"/>
</dbReference>
<evidence type="ECO:0000313" key="3">
    <source>
        <dbReference type="Proteomes" id="UP001292084"/>
    </source>
</evidence>
<dbReference type="Pfam" id="PF04854">
    <property type="entry name" value="DUF624"/>
    <property type="match status" value="1"/>
</dbReference>
<evidence type="ECO:0000313" key="2">
    <source>
        <dbReference type="EMBL" id="MDZ5711418.1"/>
    </source>
</evidence>
<protein>
    <submittedName>
        <fullName evidence="2">YesL family protein</fullName>
    </submittedName>
</protein>
<feature type="transmembrane region" description="Helical" evidence="1">
    <location>
        <begin position="146"/>
        <end position="170"/>
    </location>
</feature>
<keyword evidence="1" id="KW-0812">Transmembrane</keyword>
<evidence type="ECO:0000256" key="1">
    <source>
        <dbReference type="SAM" id="Phobius"/>
    </source>
</evidence>
<name>A0ABU5KK12_9BACL</name>
<feature type="transmembrane region" description="Helical" evidence="1">
    <location>
        <begin position="78"/>
        <end position="99"/>
    </location>
</feature>
<organism evidence="2 3">
    <name type="scientific">Jeotgalibacillus haloalkalitolerans</name>
    <dbReference type="NCBI Taxonomy" id="3104292"/>
    <lineage>
        <taxon>Bacteria</taxon>
        <taxon>Bacillati</taxon>
        <taxon>Bacillota</taxon>
        <taxon>Bacilli</taxon>
        <taxon>Bacillales</taxon>
        <taxon>Caryophanaceae</taxon>
        <taxon>Jeotgalibacillus</taxon>
    </lineage>
</organism>
<accession>A0ABU5KK12</accession>
<proteinExistence type="predicted"/>
<feature type="transmembrane region" description="Helical" evidence="1">
    <location>
        <begin position="26"/>
        <end position="47"/>
    </location>
</feature>
<keyword evidence="1" id="KW-1133">Transmembrane helix</keyword>
<dbReference type="EMBL" id="JAXQNN010000001">
    <property type="protein sequence ID" value="MDZ5711418.1"/>
    <property type="molecule type" value="Genomic_DNA"/>
</dbReference>
<dbReference type="Proteomes" id="UP001292084">
    <property type="component" value="Unassembled WGS sequence"/>
</dbReference>
<keyword evidence="1" id="KW-0472">Membrane</keyword>
<reference evidence="2 3" key="1">
    <citation type="submission" date="2023-12" db="EMBL/GenBank/DDBJ databases">
        <title>Jeotgalibacillus haloalkaliphilus sp. nov., a novel salt-tolerant bacteria, isolated from the estuary of the Fenhe River into the Yellow River.</title>
        <authorList>
            <person name="Li Y."/>
        </authorList>
    </citation>
    <scope>NUCLEOTIDE SEQUENCE [LARGE SCALE GENOMIC DNA]</scope>
    <source>
        <strain evidence="2 3">HH7-29</strain>
    </source>
</reference>
<keyword evidence="3" id="KW-1185">Reference proteome</keyword>
<feature type="transmembrane region" description="Helical" evidence="1">
    <location>
        <begin position="105"/>
        <end position="134"/>
    </location>
</feature>
<gene>
    <name evidence="2" type="ORF">UFB30_04240</name>
</gene>
<feature type="transmembrane region" description="Helical" evidence="1">
    <location>
        <begin position="176"/>
        <end position="194"/>
    </location>
</feature>
<comment type="caution">
    <text evidence="2">The sequence shown here is derived from an EMBL/GenBank/DDBJ whole genome shotgun (WGS) entry which is preliminary data.</text>
</comment>